<proteinExistence type="predicted"/>
<dbReference type="Gene3D" id="3.30.70.2380">
    <property type="match status" value="1"/>
</dbReference>
<reference evidence="3 4" key="1">
    <citation type="journal article" date="2017" name="Int. J. Parasitol.">
        <title>The genome of the protozoan parasite Cystoisospora suis and a reverse vaccinology approach to identify vaccine candidates.</title>
        <authorList>
            <person name="Palmieri N."/>
            <person name="Shrestha A."/>
            <person name="Ruttkowski B."/>
            <person name="Beck T."/>
            <person name="Vogl C."/>
            <person name="Tomley F."/>
            <person name="Blake D.P."/>
            <person name="Joachim A."/>
        </authorList>
    </citation>
    <scope>NUCLEOTIDE SEQUENCE [LARGE SCALE GENOMIC DNA]</scope>
    <source>
        <strain evidence="3 4">Wien I</strain>
    </source>
</reference>
<accession>A0A2C6L4S8</accession>
<sequence>MRGGNEVQVRSGALFFPAMDKCGLLLASSLFGVAFLFASQLGSAAGPGRGVAKMKSSSRLTPDVTAASIVAQARATARELGLTGSSPGTDFGPEKQLQADEKQNPSAAPNRGAFLTLMVTDDWGASPPFSQRFAELDLYHKVVDQLRGQVDVLRESGVTIIKLPVGVSDEDAEAVVEGVTAAGGVVEADSLVKV</sequence>
<feature type="domain" description="Microneme protein MIC5-like" evidence="2">
    <location>
        <begin position="116"/>
        <end position="187"/>
    </location>
</feature>
<evidence type="ECO:0000256" key="1">
    <source>
        <dbReference type="SAM" id="MobiDB-lite"/>
    </source>
</evidence>
<dbReference type="VEuPathDB" id="ToxoDB:CSUI_002879"/>
<evidence type="ECO:0000259" key="2">
    <source>
        <dbReference type="Pfam" id="PF21496"/>
    </source>
</evidence>
<gene>
    <name evidence="3" type="ORF">CSUI_002879</name>
</gene>
<dbReference type="RefSeq" id="XP_067924945.1">
    <property type="nucleotide sequence ID" value="XM_068063078.1"/>
</dbReference>
<feature type="region of interest" description="Disordered" evidence="1">
    <location>
        <begin position="81"/>
        <end position="107"/>
    </location>
</feature>
<keyword evidence="4" id="KW-1185">Reference proteome</keyword>
<evidence type="ECO:0000313" key="3">
    <source>
        <dbReference type="EMBL" id="PHJ23269.1"/>
    </source>
</evidence>
<dbReference type="EMBL" id="MIGC01001227">
    <property type="protein sequence ID" value="PHJ23269.1"/>
    <property type="molecule type" value="Genomic_DNA"/>
</dbReference>
<dbReference type="Pfam" id="PF21496">
    <property type="entry name" value="MIC5"/>
    <property type="match status" value="1"/>
</dbReference>
<dbReference type="GeneID" id="94426289"/>
<protein>
    <submittedName>
        <fullName evidence="3">Subtilisin sub1</fullName>
    </submittedName>
</protein>
<evidence type="ECO:0000313" key="4">
    <source>
        <dbReference type="Proteomes" id="UP000221165"/>
    </source>
</evidence>
<name>A0A2C6L4S8_9APIC</name>
<dbReference type="InterPro" id="IPR049098">
    <property type="entry name" value="MIC5-like"/>
</dbReference>
<organism evidence="3 4">
    <name type="scientific">Cystoisospora suis</name>
    <dbReference type="NCBI Taxonomy" id="483139"/>
    <lineage>
        <taxon>Eukaryota</taxon>
        <taxon>Sar</taxon>
        <taxon>Alveolata</taxon>
        <taxon>Apicomplexa</taxon>
        <taxon>Conoidasida</taxon>
        <taxon>Coccidia</taxon>
        <taxon>Eucoccidiorida</taxon>
        <taxon>Eimeriorina</taxon>
        <taxon>Sarcocystidae</taxon>
        <taxon>Cystoisospora</taxon>
    </lineage>
</organism>
<dbReference type="Proteomes" id="UP000221165">
    <property type="component" value="Unassembled WGS sequence"/>
</dbReference>
<comment type="caution">
    <text evidence="3">The sequence shown here is derived from an EMBL/GenBank/DDBJ whole genome shotgun (WGS) entry which is preliminary data.</text>
</comment>
<dbReference type="AlphaFoldDB" id="A0A2C6L4S8"/>